<dbReference type="EMBL" id="CACRXK020019986">
    <property type="protein sequence ID" value="CAB4034284.1"/>
    <property type="molecule type" value="Genomic_DNA"/>
</dbReference>
<dbReference type="Pfam" id="PF20998">
    <property type="entry name" value="Nol11_C"/>
    <property type="match status" value="1"/>
</dbReference>
<name>A0A6S7JVZ7_PARCT</name>
<dbReference type="AlphaFoldDB" id="A0A6S7JVZ7"/>
<dbReference type="GO" id="GO:0003723">
    <property type="term" value="F:RNA binding"/>
    <property type="evidence" value="ECO:0007669"/>
    <property type="project" value="TreeGrafter"/>
</dbReference>
<dbReference type="InterPro" id="IPR048897">
    <property type="entry name" value="Nol11_C"/>
</dbReference>
<gene>
    <name evidence="2" type="ORF">PACLA_8A062629</name>
</gene>
<accession>A0A6S7JVZ7</accession>
<protein>
    <recommendedName>
        <fullName evidence="1">Nucleolar protein 11 C-terminal domain-containing protein</fullName>
    </recommendedName>
</protein>
<dbReference type="PANTHER" id="PTHR15633:SF2">
    <property type="entry name" value="NUCLEOLAR PROTEIN 11"/>
    <property type="match status" value="1"/>
</dbReference>
<feature type="domain" description="Nucleolar protein 11 C-terminal" evidence="1">
    <location>
        <begin position="179"/>
        <end position="395"/>
    </location>
</feature>
<dbReference type="Proteomes" id="UP001152795">
    <property type="component" value="Unassembled WGS sequence"/>
</dbReference>
<dbReference type="GO" id="GO:0030490">
    <property type="term" value="P:maturation of SSU-rRNA"/>
    <property type="evidence" value="ECO:0007669"/>
    <property type="project" value="InterPro"/>
</dbReference>
<dbReference type="GO" id="GO:0005730">
    <property type="term" value="C:nucleolus"/>
    <property type="evidence" value="ECO:0007669"/>
    <property type="project" value="TreeGrafter"/>
</dbReference>
<proteinExistence type="predicted"/>
<evidence type="ECO:0000259" key="1">
    <source>
        <dbReference type="Pfam" id="PF20998"/>
    </source>
</evidence>
<feature type="non-terminal residue" evidence="2">
    <location>
        <position position="395"/>
    </location>
</feature>
<organism evidence="2 3">
    <name type="scientific">Paramuricea clavata</name>
    <name type="common">Red gorgonian</name>
    <name type="synonym">Violescent sea-whip</name>
    <dbReference type="NCBI Taxonomy" id="317549"/>
    <lineage>
        <taxon>Eukaryota</taxon>
        <taxon>Metazoa</taxon>
        <taxon>Cnidaria</taxon>
        <taxon>Anthozoa</taxon>
        <taxon>Octocorallia</taxon>
        <taxon>Malacalcyonacea</taxon>
        <taxon>Plexauridae</taxon>
        <taxon>Paramuricea</taxon>
    </lineage>
</organism>
<keyword evidence="3" id="KW-1185">Reference proteome</keyword>
<dbReference type="PANTHER" id="PTHR15633">
    <property type="entry name" value="NUCLEOLAR PROTEIN 11"/>
    <property type="match status" value="1"/>
</dbReference>
<dbReference type="OrthoDB" id="5988546at2759"/>
<sequence length="395" mass="45294">TLSLWDTKFRTLHSQKPLSDCIKSASSSSPSIRYLQSTSRFIIVASDTSVSVCGYAAEKATLKSSLGILQQSNKETGNFKPQFLTTPNLIEASQTIEEWENDVSKDDETENEILCRVLDSKKTKTAKKLALELRKYFEKSTCTESRSEKPTVSQYFVTSIFERCIKEKELWSSETGRLILKTRVLPQRCFPQFFSLALESNDIDLLKDCLFNLNGISESTLVDCLKFILRCNDEVFPTCENTEIWKETNSPCSLSRARYLSLVLSHSINDAFLQTNLRKLHFEETMLFMKFLLCVIKWWSITLQDLLQLEGSVHTLSYTQVLDWAALTLNAHFTQLILIPEAQTLLVNLHKVIAEQITTHEQLDQLDGPLRHFKKHEPLPKNDRISAYSMENIEL</sequence>
<evidence type="ECO:0000313" key="3">
    <source>
        <dbReference type="Proteomes" id="UP001152795"/>
    </source>
</evidence>
<comment type="caution">
    <text evidence="2">The sequence shown here is derived from an EMBL/GenBank/DDBJ whole genome shotgun (WGS) entry which is preliminary data.</text>
</comment>
<evidence type="ECO:0000313" key="2">
    <source>
        <dbReference type="EMBL" id="CAB4034284.1"/>
    </source>
</evidence>
<dbReference type="InterPro" id="IPR042859">
    <property type="entry name" value="NOL11"/>
</dbReference>
<reference evidence="2" key="1">
    <citation type="submission" date="2020-04" db="EMBL/GenBank/DDBJ databases">
        <authorList>
            <person name="Alioto T."/>
            <person name="Alioto T."/>
            <person name="Gomez Garrido J."/>
        </authorList>
    </citation>
    <scope>NUCLEOTIDE SEQUENCE</scope>
    <source>
        <strain evidence="2">A484AB</strain>
    </source>
</reference>